<proteinExistence type="inferred from homology"/>
<reference evidence="3" key="3">
    <citation type="submission" date="2025-09" db="UniProtKB">
        <authorList>
            <consortium name="Ensembl"/>
        </authorList>
    </citation>
    <scope>IDENTIFICATION</scope>
</reference>
<dbReference type="GeneID" id="114653757"/>
<protein>
    <recommendedName>
        <fullName evidence="2">Protein THEM6</fullName>
    </recommendedName>
</protein>
<keyword evidence="4" id="KW-1185">Reference proteome</keyword>
<dbReference type="Proteomes" id="UP000694620">
    <property type="component" value="Chromosome 6"/>
</dbReference>
<accession>A0A8C4SIC5</accession>
<organism evidence="3 4">
    <name type="scientific">Erpetoichthys calabaricus</name>
    <name type="common">Rope fish</name>
    <name type="synonym">Calamoichthys calabaricus</name>
    <dbReference type="NCBI Taxonomy" id="27687"/>
    <lineage>
        <taxon>Eukaryota</taxon>
        <taxon>Metazoa</taxon>
        <taxon>Chordata</taxon>
        <taxon>Craniata</taxon>
        <taxon>Vertebrata</taxon>
        <taxon>Euteleostomi</taxon>
        <taxon>Actinopterygii</taxon>
        <taxon>Polypteriformes</taxon>
        <taxon>Polypteridae</taxon>
        <taxon>Erpetoichthys</taxon>
    </lineage>
</organism>
<dbReference type="SUPFAM" id="SSF54637">
    <property type="entry name" value="Thioesterase/thiol ester dehydrase-isomerase"/>
    <property type="match status" value="1"/>
</dbReference>
<dbReference type="CDD" id="cd00586">
    <property type="entry name" value="4HBT"/>
    <property type="match status" value="1"/>
</dbReference>
<dbReference type="PANTHER" id="PTHR12475:SF4">
    <property type="entry name" value="PROTEIN THEM6"/>
    <property type="match status" value="1"/>
</dbReference>
<name>A0A8C4SIC5_ERPCA</name>
<dbReference type="GeneTree" id="ENSGT00390000004859"/>
<reference evidence="3" key="1">
    <citation type="submission" date="2021-06" db="EMBL/GenBank/DDBJ databases">
        <authorList>
            <consortium name="Wellcome Sanger Institute Data Sharing"/>
        </authorList>
    </citation>
    <scope>NUCLEOTIDE SEQUENCE [LARGE SCALE GENOMIC DNA]</scope>
</reference>
<dbReference type="RefSeq" id="XP_028660088.1">
    <property type="nucleotide sequence ID" value="XM_028804255.2"/>
</dbReference>
<dbReference type="Gene3D" id="3.10.129.10">
    <property type="entry name" value="Hotdog Thioesterase"/>
    <property type="match status" value="1"/>
</dbReference>
<dbReference type="PANTHER" id="PTHR12475">
    <property type="match status" value="1"/>
</dbReference>
<reference evidence="3" key="2">
    <citation type="submission" date="2025-08" db="UniProtKB">
        <authorList>
            <consortium name="Ensembl"/>
        </authorList>
    </citation>
    <scope>IDENTIFICATION</scope>
</reference>
<dbReference type="InterPro" id="IPR051490">
    <property type="entry name" value="THEM6_lcsJ_thioesterase"/>
</dbReference>
<evidence type="ECO:0000256" key="2">
    <source>
        <dbReference type="ARBA" id="ARBA00041112"/>
    </source>
</evidence>
<dbReference type="AlphaFoldDB" id="A0A8C4SIC5"/>
<sequence>MDVSYFFRGLYVYARGHLRSPTSNILQEQTLGGRVLATDVDFFGHMNNGRYLRQCDLGRIDVNTRNGILKTAQALGANLVVGASTIRYRRSLKFLEPYKLRTRFIAWDDKAFYLEQRFLSARDGFVCAVMLCQQNVSRSTPDKIMQHLCKRKVESPDFPEELQHWIKYNTANSKKLKAEQEMEEKLD</sequence>
<gene>
    <name evidence="3" type="primary">LOC114653757</name>
</gene>
<dbReference type="InterPro" id="IPR029069">
    <property type="entry name" value="HotDog_dom_sf"/>
</dbReference>
<dbReference type="Ensembl" id="ENSECRT00000017539.1">
    <property type="protein sequence ID" value="ENSECRP00000017210.1"/>
    <property type="gene ID" value="ENSECRG00000011469.1"/>
</dbReference>
<evidence type="ECO:0000313" key="4">
    <source>
        <dbReference type="Proteomes" id="UP000694620"/>
    </source>
</evidence>
<evidence type="ECO:0000256" key="1">
    <source>
        <dbReference type="ARBA" id="ARBA00038228"/>
    </source>
</evidence>
<evidence type="ECO:0000313" key="3">
    <source>
        <dbReference type="Ensembl" id="ENSECRP00000017210.1"/>
    </source>
</evidence>
<comment type="similarity">
    <text evidence="1">Belongs to the THEM6 family.</text>
</comment>
<dbReference type="Pfam" id="PF13279">
    <property type="entry name" value="4HBT_2"/>
    <property type="match status" value="1"/>
</dbReference>